<evidence type="ECO:0000313" key="2">
    <source>
        <dbReference type="Proteomes" id="UP000264217"/>
    </source>
</evidence>
<dbReference type="SUPFAM" id="SSF82199">
    <property type="entry name" value="SET domain"/>
    <property type="match status" value="1"/>
</dbReference>
<reference evidence="1 2" key="1">
    <citation type="submission" date="2018-08" db="EMBL/GenBank/DDBJ databases">
        <title>Mucilaginibacter sp. MYSH2.</title>
        <authorList>
            <person name="Seo T."/>
        </authorList>
    </citation>
    <scope>NUCLEOTIDE SEQUENCE [LARGE SCALE GENOMIC DNA]</scope>
    <source>
        <strain evidence="1 2">MYSH2</strain>
    </source>
</reference>
<sequence length="136" mass="14899">MMSLYDMALVDNGKRNLYTGLSLIHGRGLFTNVTVLAHTILCRRLGLRDVLSLRDKRAIIGVDGVDPATPEDSIFKHINHCCQPNAQLTDTGCLVNVNILTEDAEITIDYAIILPGSNWDGICTCGMPSCRKIIKA</sequence>
<dbReference type="EMBL" id="QWDC01000001">
    <property type="protein sequence ID" value="RFZ94821.1"/>
    <property type="molecule type" value="Genomic_DNA"/>
</dbReference>
<accession>A0A372NY66</accession>
<dbReference type="AlphaFoldDB" id="A0A372NY66"/>
<proteinExistence type="predicted"/>
<gene>
    <name evidence="1" type="ORF">D0C36_04610</name>
</gene>
<dbReference type="InterPro" id="IPR046341">
    <property type="entry name" value="SET_dom_sf"/>
</dbReference>
<protein>
    <recommendedName>
        <fullName evidence="3">SET domain-containing protein</fullName>
    </recommendedName>
</protein>
<dbReference type="Gene3D" id="2.170.270.10">
    <property type="entry name" value="SET domain"/>
    <property type="match status" value="1"/>
</dbReference>
<keyword evidence="2" id="KW-1185">Reference proteome</keyword>
<dbReference type="RefSeq" id="WP_117390379.1">
    <property type="nucleotide sequence ID" value="NZ_QWDC01000001.1"/>
</dbReference>
<evidence type="ECO:0000313" key="1">
    <source>
        <dbReference type="EMBL" id="RFZ94821.1"/>
    </source>
</evidence>
<dbReference type="OrthoDB" id="166979at2"/>
<organism evidence="1 2">
    <name type="scientific">Mucilaginibacter conchicola</name>
    <dbReference type="NCBI Taxonomy" id="2303333"/>
    <lineage>
        <taxon>Bacteria</taxon>
        <taxon>Pseudomonadati</taxon>
        <taxon>Bacteroidota</taxon>
        <taxon>Sphingobacteriia</taxon>
        <taxon>Sphingobacteriales</taxon>
        <taxon>Sphingobacteriaceae</taxon>
        <taxon>Mucilaginibacter</taxon>
    </lineage>
</organism>
<dbReference type="Proteomes" id="UP000264217">
    <property type="component" value="Unassembled WGS sequence"/>
</dbReference>
<comment type="caution">
    <text evidence="1">The sequence shown here is derived from an EMBL/GenBank/DDBJ whole genome shotgun (WGS) entry which is preliminary data.</text>
</comment>
<name>A0A372NY66_9SPHI</name>
<evidence type="ECO:0008006" key="3">
    <source>
        <dbReference type="Google" id="ProtNLM"/>
    </source>
</evidence>